<protein>
    <submittedName>
        <fullName evidence="1">Uncharacterized protein</fullName>
    </submittedName>
</protein>
<dbReference type="Proteomes" id="UP000029843">
    <property type="component" value="Unassembled WGS sequence"/>
</dbReference>
<sequence>MAGVERLELPTIGFGDRCSTNWNYTPATDSNYTDAQEKVKSKGRFFLSL</sequence>
<organism evidence="1 2">
    <name type="scientific">Colwellia psychrerythraea</name>
    <name type="common">Vibrio psychroerythus</name>
    <dbReference type="NCBI Taxonomy" id="28229"/>
    <lineage>
        <taxon>Bacteria</taxon>
        <taxon>Pseudomonadati</taxon>
        <taxon>Pseudomonadota</taxon>
        <taxon>Gammaproteobacteria</taxon>
        <taxon>Alteromonadales</taxon>
        <taxon>Colwelliaceae</taxon>
        <taxon>Colwellia</taxon>
    </lineage>
</organism>
<dbReference type="EMBL" id="JQED01000055">
    <property type="protein sequence ID" value="KGJ87178.1"/>
    <property type="molecule type" value="Genomic_DNA"/>
</dbReference>
<evidence type="ECO:0000313" key="2">
    <source>
        <dbReference type="Proteomes" id="UP000029843"/>
    </source>
</evidence>
<accession>A0A099KC87</accession>
<gene>
    <name evidence="1" type="ORF">ND2E_0585</name>
</gene>
<name>A0A099KC87_COLPS</name>
<reference evidence="1 2" key="1">
    <citation type="submission" date="2014-08" db="EMBL/GenBank/DDBJ databases">
        <title>Genomic and Phenotypic Diversity of Colwellia psychrerythraea strains from Disparate Marine Basins.</title>
        <authorList>
            <person name="Techtmann S.M."/>
            <person name="Stelling S.C."/>
            <person name="Utturkar S.M."/>
            <person name="Alshibli N."/>
            <person name="Harris A."/>
            <person name="Brown S.D."/>
            <person name="Hazen T.C."/>
        </authorList>
    </citation>
    <scope>NUCLEOTIDE SEQUENCE [LARGE SCALE GENOMIC DNA]</scope>
    <source>
        <strain evidence="1 2">ND2E</strain>
    </source>
</reference>
<proteinExistence type="predicted"/>
<evidence type="ECO:0000313" key="1">
    <source>
        <dbReference type="EMBL" id="KGJ87178.1"/>
    </source>
</evidence>
<dbReference type="AlphaFoldDB" id="A0A099KC87"/>
<comment type="caution">
    <text evidence="1">The sequence shown here is derived from an EMBL/GenBank/DDBJ whole genome shotgun (WGS) entry which is preliminary data.</text>
</comment>